<dbReference type="PANTHER" id="PTHR35546">
    <property type="entry name" value="F-BOX PROTEIN INTERACTION DOMAIN PROTEIN-RELATED"/>
    <property type="match status" value="1"/>
</dbReference>
<organism evidence="2 3">
    <name type="scientific">Artemisia annua</name>
    <name type="common">Sweet wormwood</name>
    <dbReference type="NCBI Taxonomy" id="35608"/>
    <lineage>
        <taxon>Eukaryota</taxon>
        <taxon>Viridiplantae</taxon>
        <taxon>Streptophyta</taxon>
        <taxon>Embryophyta</taxon>
        <taxon>Tracheophyta</taxon>
        <taxon>Spermatophyta</taxon>
        <taxon>Magnoliopsida</taxon>
        <taxon>eudicotyledons</taxon>
        <taxon>Gunneridae</taxon>
        <taxon>Pentapetalae</taxon>
        <taxon>asterids</taxon>
        <taxon>campanulids</taxon>
        <taxon>Asterales</taxon>
        <taxon>Asteraceae</taxon>
        <taxon>Asteroideae</taxon>
        <taxon>Anthemideae</taxon>
        <taxon>Artemisiinae</taxon>
        <taxon>Artemisia</taxon>
    </lineage>
</organism>
<dbReference type="Proteomes" id="UP000245207">
    <property type="component" value="Unassembled WGS sequence"/>
</dbReference>
<dbReference type="InterPro" id="IPR006527">
    <property type="entry name" value="F-box-assoc_dom_typ1"/>
</dbReference>
<dbReference type="InterPro" id="IPR055290">
    <property type="entry name" value="At3g26010-like"/>
</dbReference>
<evidence type="ECO:0000313" key="3">
    <source>
        <dbReference type="Proteomes" id="UP000245207"/>
    </source>
</evidence>
<dbReference type="PANTHER" id="PTHR35546:SF115">
    <property type="entry name" value="F-BOX DOMAIN-CONTAINING PROTEIN"/>
    <property type="match status" value="1"/>
</dbReference>
<name>A0A2U1PQS7_ARTAN</name>
<dbReference type="STRING" id="35608.A0A2U1PQS7"/>
<dbReference type="OrthoDB" id="605328at2759"/>
<keyword evidence="3" id="KW-1185">Reference proteome</keyword>
<dbReference type="AlphaFoldDB" id="A0A2U1PQS7"/>
<protein>
    <submittedName>
        <fullName evidence="2">F-box domain-containing protein</fullName>
    </submittedName>
</protein>
<evidence type="ECO:0000313" key="2">
    <source>
        <dbReference type="EMBL" id="PWA88113.1"/>
    </source>
</evidence>
<sequence>MFDKKLISSGVFCRGVYVPFDVENRNTPPFRSLDFYPDSCGIRIVQSCNGLLLCCSDKGTKRTRKYYVFNPTTKQFAVIPSVPGGPAVRKEICFMGLAFHPTDCADYKVVCIFRDGKVCRIQIYSSNIGKWKSSNQSFNAPSDTLLSELFEKLFTCGVYWNGAIHWAPACRDPLYFKLDIEQLQKLPLPLRIASSGGYQVGYIPLYFGESRGHLHLVEIAHHHGRHLVLDVYEMSSDHSGWFLKYQVELDGLLAAYPRTMIYNKRSVWGCFDDQLEVLDIIRGETEGGTFMVVKVVWPRLAIRYNFLNKSFKQLSGIPYSHEHSEAHRYIETIGSF</sequence>
<reference evidence="2 3" key="1">
    <citation type="journal article" date="2018" name="Mol. Plant">
        <title>The genome of Artemisia annua provides insight into the evolution of Asteraceae family and artemisinin biosynthesis.</title>
        <authorList>
            <person name="Shen Q."/>
            <person name="Zhang L."/>
            <person name="Liao Z."/>
            <person name="Wang S."/>
            <person name="Yan T."/>
            <person name="Shi P."/>
            <person name="Liu M."/>
            <person name="Fu X."/>
            <person name="Pan Q."/>
            <person name="Wang Y."/>
            <person name="Lv Z."/>
            <person name="Lu X."/>
            <person name="Zhang F."/>
            <person name="Jiang W."/>
            <person name="Ma Y."/>
            <person name="Chen M."/>
            <person name="Hao X."/>
            <person name="Li L."/>
            <person name="Tang Y."/>
            <person name="Lv G."/>
            <person name="Zhou Y."/>
            <person name="Sun X."/>
            <person name="Brodelius P.E."/>
            <person name="Rose J.K.C."/>
            <person name="Tang K."/>
        </authorList>
    </citation>
    <scope>NUCLEOTIDE SEQUENCE [LARGE SCALE GENOMIC DNA]</scope>
    <source>
        <strain evidence="3">cv. Huhao1</strain>
        <tissue evidence="2">Leaf</tissue>
    </source>
</reference>
<evidence type="ECO:0000259" key="1">
    <source>
        <dbReference type="Pfam" id="PF07734"/>
    </source>
</evidence>
<accession>A0A2U1PQS7</accession>
<comment type="caution">
    <text evidence="2">The sequence shown here is derived from an EMBL/GenBank/DDBJ whole genome shotgun (WGS) entry which is preliminary data.</text>
</comment>
<dbReference type="InterPro" id="IPR017451">
    <property type="entry name" value="F-box-assoc_interact_dom"/>
</dbReference>
<feature type="domain" description="F-box associated beta-propeller type 1" evidence="1">
    <location>
        <begin position="40"/>
        <end position="168"/>
    </location>
</feature>
<dbReference type="Pfam" id="PF07734">
    <property type="entry name" value="FBA_1"/>
    <property type="match status" value="1"/>
</dbReference>
<proteinExistence type="predicted"/>
<dbReference type="EMBL" id="PKPP01000845">
    <property type="protein sequence ID" value="PWA88113.1"/>
    <property type="molecule type" value="Genomic_DNA"/>
</dbReference>
<dbReference type="NCBIfam" id="TIGR01640">
    <property type="entry name" value="F_box_assoc_1"/>
    <property type="match status" value="1"/>
</dbReference>
<gene>
    <name evidence="2" type="ORF">CTI12_AA109580</name>
</gene>